<gene>
    <name evidence="2" type="ordered locus">NEQ145</name>
</gene>
<organism evidence="2 3">
    <name type="scientific">Nanoarchaeum equitans (strain Kin4-M)</name>
    <dbReference type="NCBI Taxonomy" id="228908"/>
    <lineage>
        <taxon>Archaea</taxon>
        <taxon>Nanobdellota</taxon>
        <taxon>Candidatus Nanoarchaeia</taxon>
        <taxon>Nanoarchaeales</taxon>
        <taxon>Nanoarchaeaceae</taxon>
        <taxon>Nanoarchaeum</taxon>
    </lineage>
</organism>
<evidence type="ECO:0000256" key="1">
    <source>
        <dbReference type="SAM" id="Phobius"/>
    </source>
</evidence>
<protein>
    <submittedName>
        <fullName evidence="2">NEQ145</fullName>
    </submittedName>
</protein>
<accession>Q74NB2</accession>
<feature type="transmembrane region" description="Helical" evidence="1">
    <location>
        <begin position="162"/>
        <end position="180"/>
    </location>
</feature>
<sequence length="217" mass="25284">MPEYVLRVNDLLLQDLLSNYQIDHYKLKDGRIAKPYGLFMITSDNEKDIVLLPTQEIVDYISIKTPNKDPYLEHIRDMQSKYIGKSIAKYLANILFDYLGIIGTYYIIDSHMPKTNFGYPLDNIISEALFVGYVALLDSLLEKYRGKDISFKEKFKELFPPYLVWSLTIGPALGMVTSKIKDPIMEYAANVSKLYILRQYFKAYRKLKEKFPLSKSF</sequence>
<keyword evidence="1" id="KW-1133">Transmembrane helix</keyword>
<keyword evidence="3" id="KW-1185">Reference proteome</keyword>
<dbReference type="HOGENOM" id="CLU_1269951_0_0_2"/>
<dbReference type="STRING" id="228908.NEQ145"/>
<name>Q74NB2_NANEQ</name>
<dbReference type="KEGG" id="neq:NEQ145"/>
<dbReference type="EnsemblBacteria" id="AAR39001">
    <property type="protein sequence ID" value="AAR39001"/>
    <property type="gene ID" value="NEQ145"/>
</dbReference>
<keyword evidence="1" id="KW-0472">Membrane</keyword>
<proteinExistence type="predicted"/>
<evidence type="ECO:0000313" key="2">
    <source>
        <dbReference type="EMBL" id="AAR39001.1"/>
    </source>
</evidence>
<dbReference type="BioCyc" id="NEQU228908:GJB6-156-MONOMER"/>
<feature type="transmembrane region" description="Helical" evidence="1">
    <location>
        <begin position="90"/>
        <end position="108"/>
    </location>
</feature>
<evidence type="ECO:0000313" key="3">
    <source>
        <dbReference type="Proteomes" id="UP000000578"/>
    </source>
</evidence>
<dbReference type="AlphaFoldDB" id="Q74NB2"/>
<reference evidence="2 3" key="1">
    <citation type="journal article" date="2003" name="Proc. Natl. Acad. Sci. U.S.A.">
        <title>The genome of Nanoarchaeum equitans: insights into early archaeal evolution and derived parasitism.</title>
        <authorList>
            <person name="Waters E."/>
            <person name="Hohn M.J."/>
            <person name="Ahel I."/>
            <person name="Graham D.E."/>
            <person name="Adams M.D."/>
            <person name="Barnstead M."/>
            <person name="Beeson K.Y."/>
            <person name="Bibbs L."/>
            <person name="Bolanos R."/>
            <person name="Keller M."/>
            <person name="Kretz K."/>
            <person name="Lin X."/>
            <person name="Mathur E."/>
            <person name="Ni J."/>
            <person name="Podar M."/>
            <person name="Richardson T."/>
            <person name="Sutton G.G."/>
            <person name="Simon M."/>
            <person name="Soll D."/>
            <person name="Stetter K.O."/>
            <person name="Short J.M."/>
            <person name="Noordewier M."/>
        </authorList>
    </citation>
    <scope>NUCLEOTIDE SEQUENCE [LARGE SCALE GENOMIC DNA]</scope>
    <source>
        <strain evidence="2 3">Kin4-M</strain>
    </source>
</reference>
<dbReference type="Proteomes" id="UP000000578">
    <property type="component" value="Chromosome"/>
</dbReference>
<dbReference type="EMBL" id="AE017199">
    <property type="protein sequence ID" value="AAR39001.1"/>
    <property type="molecule type" value="Genomic_DNA"/>
</dbReference>
<feature type="transmembrane region" description="Helical" evidence="1">
    <location>
        <begin position="124"/>
        <end position="141"/>
    </location>
</feature>
<keyword evidence="1" id="KW-0812">Transmembrane</keyword>